<keyword evidence="3" id="KW-1185">Reference proteome</keyword>
<protein>
    <recommendedName>
        <fullName evidence="1">Thioredoxin-like fold domain-containing protein</fullName>
    </recommendedName>
</protein>
<reference evidence="2 3" key="1">
    <citation type="journal article" date="2019" name="Nat. Ecol. Evol.">
        <title>Megaphylogeny resolves global patterns of mushroom evolution.</title>
        <authorList>
            <person name="Varga T."/>
            <person name="Krizsan K."/>
            <person name="Foldi C."/>
            <person name="Dima B."/>
            <person name="Sanchez-Garcia M."/>
            <person name="Sanchez-Ramirez S."/>
            <person name="Szollosi G.J."/>
            <person name="Szarkandi J.G."/>
            <person name="Papp V."/>
            <person name="Albert L."/>
            <person name="Andreopoulos W."/>
            <person name="Angelini C."/>
            <person name="Antonin V."/>
            <person name="Barry K.W."/>
            <person name="Bougher N.L."/>
            <person name="Buchanan P."/>
            <person name="Buyck B."/>
            <person name="Bense V."/>
            <person name="Catcheside P."/>
            <person name="Chovatia M."/>
            <person name="Cooper J."/>
            <person name="Damon W."/>
            <person name="Desjardin D."/>
            <person name="Finy P."/>
            <person name="Geml J."/>
            <person name="Haridas S."/>
            <person name="Hughes K."/>
            <person name="Justo A."/>
            <person name="Karasinski D."/>
            <person name="Kautmanova I."/>
            <person name="Kiss B."/>
            <person name="Kocsube S."/>
            <person name="Kotiranta H."/>
            <person name="LaButti K.M."/>
            <person name="Lechner B.E."/>
            <person name="Liimatainen K."/>
            <person name="Lipzen A."/>
            <person name="Lukacs Z."/>
            <person name="Mihaltcheva S."/>
            <person name="Morgado L.N."/>
            <person name="Niskanen T."/>
            <person name="Noordeloos M.E."/>
            <person name="Ohm R.A."/>
            <person name="Ortiz-Santana B."/>
            <person name="Ovrebo C."/>
            <person name="Racz N."/>
            <person name="Riley R."/>
            <person name="Savchenko A."/>
            <person name="Shiryaev A."/>
            <person name="Soop K."/>
            <person name="Spirin V."/>
            <person name="Szebenyi C."/>
            <person name="Tomsovsky M."/>
            <person name="Tulloss R.E."/>
            <person name="Uehling J."/>
            <person name="Grigoriev I.V."/>
            <person name="Vagvolgyi C."/>
            <person name="Papp T."/>
            <person name="Martin F.M."/>
            <person name="Miettinen O."/>
            <person name="Hibbett D.S."/>
            <person name="Nagy L.G."/>
        </authorList>
    </citation>
    <scope>NUCLEOTIDE SEQUENCE [LARGE SCALE GENOMIC DNA]</scope>
    <source>
        <strain evidence="2 3">CBS 309.79</strain>
    </source>
</reference>
<proteinExistence type="predicted"/>
<dbReference type="InterPro" id="IPR050931">
    <property type="entry name" value="Mito_Protein_Transport_Metaxin"/>
</dbReference>
<dbReference type="InterPro" id="IPR012336">
    <property type="entry name" value="Thioredoxin-like_fold"/>
</dbReference>
<feature type="domain" description="Thioredoxin-like fold" evidence="1">
    <location>
        <begin position="22"/>
        <end position="125"/>
    </location>
</feature>
<organism evidence="2 3">
    <name type="scientific">Pterulicium gracile</name>
    <dbReference type="NCBI Taxonomy" id="1884261"/>
    <lineage>
        <taxon>Eukaryota</taxon>
        <taxon>Fungi</taxon>
        <taxon>Dikarya</taxon>
        <taxon>Basidiomycota</taxon>
        <taxon>Agaricomycotina</taxon>
        <taxon>Agaricomycetes</taxon>
        <taxon>Agaricomycetidae</taxon>
        <taxon>Agaricales</taxon>
        <taxon>Pleurotineae</taxon>
        <taxon>Pterulaceae</taxon>
        <taxon>Pterulicium</taxon>
    </lineage>
</organism>
<dbReference type="OrthoDB" id="5809458at2759"/>
<dbReference type="EMBL" id="ML178824">
    <property type="protein sequence ID" value="TFL01769.1"/>
    <property type="molecule type" value="Genomic_DNA"/>
</dbReference>
<evidence type="ECO:0000313" key="3">
    <source>
        <dbReference type="Proteomes" id="UP000305067"/>
    </source>
</evidence>
<dbReference type="GO" id="GO:0005737">
    <property type="term" value="C:cytoplasm"/>
    <property type="evidence" value="ECO:0007669"/>
    <property type="project" value="TreeGrafter"/>
</dbReference>
<evidence type="ECO:0000313" key="2">
    <source>
        <dbReference type="EMBL" id="TFL01769.1"/>
    </source>
</evidence>
<name>A0A5C3QNB7_9AGAR</name>
<gene>
    <name evidence="2" type="ORF">BDV98DRAFT_68738</name>
</gene>
<dbReference type="Proteomes" id="UP000305067">
    <property type="component" value="Unassembled WGS sequence"/>
</dbReference>
<evidence type="ECO:0000259" key="1">
    <source>
        <dbReference type="Pfam" id="PF17172"/>
    </source>
</evidence>
<dbReference type="PANTHER" id="PTHR12289">
    <property type="entry name" value="METAXIN RELATED"/>
    <property type="match status" value="1"/>
</dbReference>
<dbReference type="AlphaFoldDB" id="A0A5C3QNB7"/>
<dbReference type="PANTHER" id="PTHR12289:SF41">
    <property type="entry name" value="FAILED AXON CONNECTIONS-RELATED"/>
    <property type="match status" value="1"/>
</dbReference>
<accession>A0A5C3QNB7</accession>
<dbReference type="Pfam" id="PF17172">
    <property type="entry name" value="GST_N_4"/>
    <property type="match status" value="1"/>
</dbReference>
<sequence>MSLSIELYGFSKPTKGPSPSGYCQKLEAFFRAQPSLSNVYIHVPLDQPSKAPKGKLPYIVLINGTGTPLTLPDSQFIINHFISTGLTPSLDASLTPSQRAESKAFQVWTDDLAYPAVAFTRFGDTYPANYDKIYNSIALPSVLNYAPFKPMIMWNMRRHLQGWLWAQGVGRHTKEEVESIILEWVQAIQAKVGEHGEWFHRTKQPTQVDVVLTSFLMHYVGMVYNPETVGMIREEKGVVRYTIRAVELWFPEYEKLLEMLRSWL</sequence>